<evidence type="ECO:0000313" key="3">
    <source>
        <dbReference type="EMBL" id="BDZ43494.1"/>
    </source>
</evidence>
<keyword evidence="2" id="KW-0812">Transmembrane</keyword>
<feature type="transmembrane region" description="Helical" evidence="2">
    <location>
        <begin position="105"/>
        <end position="128"/>
    </location>
</feature>
<protein>
    <recommendedName>
        <fullName evidence="5">Energy-coupling factor transport system substrate-specific component</fullName>
    </recommendedName>
</protein>
<keyword evidence="2" id="KW-1133">Transmembrane helix</keyword>
<name>A0ABN6XFF7_9CELL</name>
<organism evidence="3 4">
    <name type="scientific">Paraoerskovia sediminicola</name>
    <dbReference type="NCBI Taxonomy" id="1138587"/>
    <lineage>
        <taxon>Bacteria</taxon>
        <taxon>Bacillati</taxon>
        <taxon>Actinomycetota</taxon>
        <taxon>Actinomycetes</taxon>
        <taxon>Micrococcales</taxon>
        <taxon>Cellulomonadaceae</taxon>
        <taxon>Paraoerskovia</taxon>
    </lineage>
</organism>
<sequence>MHQNPAGPAVPEKITAGHENPDTQVPVVVERRTSPLHTTVLLAVLGVTFGFVFWVADQIYAPLHLALGPFGSLAENVLAGAWIVVAPLALYIVRRPGVGILAEMLAAAVELVVFASPFGPMILVIGLVQGVGAELAFALTRYRRYGWGCSCSRA</sequence>
<reference evidence="4" key="1">
    <citation type="journal article" date="2019" name="Int. J. Syst. Evol. Microbiol.">
        <title>The Global Catalogue of Microorganisms (GCM) 10K type strain sequencing project: providing services to taxonomists for standard genome sequencing and annotation.</title>
        <authorList>
            <consortium name="The Broad Institute Genomics Platform"/>
            <consortium name="The Broad Institute Genome Sequencing Center for Infectious Disease"/>
            <person name="Wu L."/>
            <person name="Ma J."/>
        </authorList>
    </citation>
    <scope>NUCLEOTIDE SEQUENCE [LARGE SCALE GENOMIC DNA]</scope>
    <source>
        <strain evidence="4">NBRC 108565</strain>
    </source>
</reference>
<keyword evidence="4" id="KW-1185">Reference proteome</keyword>
<dbReference type="Pfam" id="PF09819">
    <property type="entry name" value="ABC_cobalt"/>
    <property type="match status" value="1"/>
</dbReference>
<evidence type="ECO:0008006" key="5">
    <source>
        <dbReference type="Google" id="ProtNLM"/>
    </source>
</evidence>
<accession>A0ABN6XFF7</accession>
<dbReference type="Proteomes" id="UP001321475">
    <property type="component" value="Chromosome"/>
</dbReference>
<evidence type="ECO:0000313" key="4">
    <source>
        <dbReference type="Proteomes" id="UP001321475"/>
    </source>
</evidence>
<dbReference type="EMBL" id="AP027729">
    <property type="protein sequence ID" value="BDZ43494.1"/>
    <property type="molecule type" value="Genomic_DNA"/>
</dbReference>
<proteinExistence type="predicted"/>
<evidence type="ECO:0000256" key="1">
    <source>
        <dbReference type="SAM" id="MobiDB-lite"/>
    </source>
</evidence>
<feature type="transmembrane region" description="Helical" evidence="2">
    <location>
        <begin position="73"/>
        <end position="93"/>
    </location>
</feature>
<dbReference type="InterPro" id="IPR017195">
    <property type="entry name" value="ABC_thiamin-permease_prd"/>
</dbReference>
<keyword evidence="2" id="KW-0472">Membrane</keyword>
<feature type="transmembrane region" description="Helical" evidence="2">
    <location>
        <begin position="40"/>
        <end position="61"/>
    </location>
</feature>
<evidence type="ECO:0000256" key="2">
    <source>
        <dbReference type="SAM" id="Phobius"/>
    </source>
</evidence>
<gene>
    <name evidence="3" type="ORF">GCM10025865_27930</name>
</gene>
<feature type="region of interest" description="Disordered" evidence="1">
    <location>
        <begin position="1"/>
        <end position="21"/>
    </location>
</feature>
<dbReference type="RefSeq" id="WP_286217718.1">
    <property type="nucleotide sequence ID" value="NZ_AP027729.1"/>
</dbReference>